<keyword evidence="10" id="KW-1185">Reference proteome</keyword>
<feature type="compositionally biased region" description="Polar residues" evidence="7">
    <location>
        <begin position="672"/>
        <end position="681"/>
    </location>
</feature>
<feature type="compositionally biased region" description="Polar residues" evidence="7">
    <location>
        <begin position="1245"/>
        <end position="1264"/>
    </location>
</feature>
<feature type="compositionally biased region" description="Polar residues" evidence="7">
    <location>
        <begin position="809"/>
        <end position="818"/>
    </location>
</feature>
<evidence type="ECO:0000256" key="2">
    <source>
        <dbReference type="ARBA" id="ARBA00022723"/>
    </source>
</evidence>
<name>A0AAW0FUA5_9APHY</name>
<reference evidence="9 10" key="1">
    <citation type="submission" date="2022-09" db="EMBL/GenBank/DDBJ databases">
        <authorList>
            <person name="Palmer J.M."/>
        </authorList>
    </citation>
    <scope>NUCLEOTIDE SEQUENCE [LARGE SCALE GENOMIC DNA]</scope>
    <source>
        <strain evidence="9 10">DSM 7382</strain>
    </source>
</reference>
<feature type="region of interest" description="Disordered" evidence="7">
    <location>
        <begin position="856"/>
        <end position="937"/>
    </location>
</feature>
<feature type="region of interest" description="Disordered" evidence="7">
    <location>
        <begin position="1245"/>
        <end position="1307"/>
    </location>
</feature>
<feature type="compositionally biased region" description="Polar residues" evidence="7">
    <location>
        <begin position="618"/>
        <end position="627"/>
    </location>
</feature>
<evidence type="ECO:0000256" key="8">
    <source>
        <dbReference type="SAM" id="SignalP"/>
    </source>
</evidence>
<proteinExistence type="predicted"/>
<evidence type="ECO:0000313" key="10">
    <source>
        <dbReference type="Proteomes" id="UP001385951"/>
    </source>
</evidence>
<dbReference type="InterPro" id="IPR036322">
    <property type="entry name" value="WD40_repeat_dom_sf"/>
</dbReference>
<feature type="region of interest" description="Disordered" evidence="7">
    <location>
        <begin position="585"/>
        <end position="843"/>
    </location>
</feature>
<organism evidence="9 10">
    <name type="scientific">Cerrena zonata</name>
    <dbReference type="NCBI Taxonomy" id="2478898"/>
    <lineage>
        <taxon>Eukaryota</taxon>
        <taxon>Fungi</taxon>
        <taxon>Dikarya</taxon>
        <taxon>Basidiomycota</taxon>
        <taxon>Agaricomycotina</taxon>
        <taxon>Agaricomycetes</taxon>
        <taxon>Polyporales</taxon>
        <taxon>Cerrenaceae</taxon>
        <taxon>Cerrena</taxon>
    </lineage>
</organism>
<keyword evidence="5" id="KW-0862">Zinc</keyword>
<sequence>MVLQVLVVMSSFPGATTLGGGVIAKGEDGTRCIVAGKESLRVLQILDHGVTSNSSSSEQRTVVGRGGSRIFPSRNLWSGSGLKVDSVVTDAAWAHGSFSNKVLTSARNGELIMWDLQKGGPSKFERRIRDHARTIHQLACSKISTRYCFTASADGDLRIWDLGNLTRSIMRIHHPTSIRSIAVSPVSWQPLQVIVGLDNGSIYRWDVNMGQRGLLDRIPVAHTKAVMALEWTHPHYSTNSKGTTTGPTQTPSAWYGAVGAGLFDDIGGFGVVGGNTNLPQQPPEGDTRMGWLASGGLDRCVKVWELHNQTTPASHSRTPTYTLHTSFPVRRVMWRPGYECELAVVSNVEFSTNSGSLDPASPPESMSPNTGAVPLPSNNFVDIPRTPESHTPTSKGEMGDQIEIWDVRRGHIAKWAVRGSGVDGGVTDMTFGDSHTMWAQHYSGSFSQFDLRQMSKPLDAVTRQAATWDATGTLTFVADKPRRWEVPYDDMTPERRQVILDRKGKVKALGDKPYVPTSQAVGMLAGTDLLEDVDIFARLAKGYVFEGLEREQICTHNADVALDAGKEEAAQAWLLLRSLLGDVRQPPSPTVDSLSPLPLVPPHLPHSNSAPAGVPTTGHKSNQTSISLPPRSISVDNAFHSRHSSESPASSSRQSPEKPSAPSSVAGYLSPQRITPVSSATSSPHRPPSILPPIPSSIYNRRPSNSGLPGLSPTTSIPQKRPRLYSSYSYANGKRPLHGAQSESPSDMSIRSGALKHVGDGALSDSDDELEEQGVVGGIDDDSDDENVFQESNQSDRGSIHGPGHHGEVSSTFRSSVSPYLYPRTSSSGSHGHLHLNPNPSPLSRVAVQQTWTDDEIDRDDGNSPSPASSESEDSDYERSDEFESLSTAGSKGRRGKMISRRSSRSSRHTGKTRSRSSTMASLAASQPILQTPKPTSLIIQTPKLTKQDSQSSIRTVTAVNSPFGEDTREGSGLYRDDTIRDLSGSYTFGRPGPVQAQSYLHHKRIRSAISAEFSIGDLRDRDSRPTSVDKVSGVVPQRRSTSVTKEQVDDIEQRVRDIGWEALRETLDVFADEGDVQMCTLLSLVAGEELKISRSRLVRFLESYIEILARLRLHSCAAYLRKFSSAEEVRNTTSLETTLYTSCGRCRKPILLPSAGTVLTTTPTNATSPNQKAKLTLDPKPPSKPAGNYAYCLGCKQSSTKCSICHLPVRAMLFKCTVCMHGGHQGCYKMYYLRRPVVNIKSQQPVTPPQQANMAPSTPSLQARSIPRGRTLSKVDDASDDSVSASGKDGASEVSEPVGGGGVRSKDPMAILGRPCAAGCGHYCWATSDVS</sequence>
<protein>
    <submittedName>
        <fullName evidence="9">Uncharacterized protein</fullName>
    </submittedName>
</protein>
<dbReference type="SMART" id="SM00320">
    <property type="entry name" value="WD40"/>
    <property type="match status" value="4"/>
</dbReference>
<dbReference type="PANTHER" id="PTHR46200:SF1">
    <property type="entry name" value="GATOR COMPLEX PROTEIN WDR24"/>
    <property type="match status" value="1"/>
</dbReference>
<dbReference type="EMBL" id="JASBNA010000021">
    <property type="protein sequence ID" value="KAK7685208.1"/>
    <property type="molecule type" value="Genomic_DNA"/>
</dbReference>
<feature type="region of interest" description="Disordered" evidence="7">
    <location>
        <begin position="1162"/>
        <end position="1182"/>
    </location>
</feature>
<evidence type="ECO:0000256" key="7">
    <source>
        <dbReference type="SAM" id="MobiDB-lite"/>
    </source>
</evidence>
<evidence type="ECO:0000256" key="1">
    <source>
        <dbReference type="ARBA" id="ARBA00022574"/>
    </source>
</evidence>
<feature type="chain" id="PRO_5043923036" evidence="8">
    <location>
        <begin position="18"/>
        <end position="1332"/>
    </location>
</feature>
<dbReference type="GO" id="GO:1904263">
    <property type="term" value="P:positive regulation of TORC1 signaling"/>
    <property type="evidence" value="ECO:0007669"/>
    <property type="project" value="TreeGrafter"/>
</dbReference>
<feature type="compositionally biased region" description="Pro residues" evidence="7">
    <location>
        <begin position="685"/>
        <end position="695"/>
    </location>
</feature>
<dbReference type="InterPro" id="IPR001680">
    <property type="entry name" value="WD40_rpt"/>
</dbReference>
<dbReference type="PANTHER" id="PTHR46200">
    <property type="entry name" value="GATOR COMPLEX PROTEIN WDR24"/>
    <property type="match status" value="1"/>
</dbReference>
<feature type="signal peptide" evidence="8">
    <location>
        <begin position="1"/>
        <end position="17"/>
    </location>
</feature>
<dbReference type="Proteomes" id="UP001385951">
    <property type="component" value="Unassembled WGS sequence"/>
</dbReference>
<keyword evidence="8" id="KW-0732">Signal</keyword>
<dbReference type="InterPro" id="IPR019775">
    <property type="entry name" value="WD40_repeat_CS"/>
</dbReference>
<dbReference type="PROSITE" id="PS50082">
    <property type="entry name" value="WD_REPEATS_2"/>
    <property type="match status" value="1"/>
</dbReference>
<evidence type="ECO:0000256" key="6">
    <source>
        <dbReference type="PROSITE-ProRule" id="PRU00221"/>
    </source>
</evidence>
<keyword evidence="2" id="KW-0479">Metal-binding</keyword>
<comment type="caution">
    <text evidence="9">The sequence shown here is derived from an EMBL/GenBank/DDBJ whole genome shotgun (WGS) entry which is preliminary data.</text>
</comment>
<keyword evidence="1 6" id="KW-0853">WD repeat</keyword>
<dbReference type="InterPro" id="IPR037590">
    <property type="entry name" value="WDR24"/>
</dbReference>
<keyword evidence="3" id="KW-0677">Repeat</keyword>
<evidence type="ECO:0000256" key="5">
    <source>
        <dbReference type="ARBA" id="ARBA00022833"/>
    </source>
</evidence>
<feature type="compositionally biased region" description="Polar residues" evidence="7">
    <location>
        <begin position="702"/>
        <end position="718"/>
    </location>
</feature>
<evidence type="ECO:0000256" key="4">
    <source>
        <dbReference type="ARBA" id="ARBA00022771"/>
    </source>
</evidence>
<dbReference type="GO" id="GO:0005774">
    <property type="term" value="C:vacuolar membrane"/>
    <property type="evidence" value="ECO:0007669"/>
    <property type="project" value="TreeGrafter"/>
</dbReference>
<keyword evidence="4" id="KW-0863">Zinc-finger</keyword>
<gene>
    <name evidence="9" type="ORF">QCA50_011571</name>
</gene>
<dbReference type="Gene3D" id="2.130.10.10">
    <property type="entry name" value="YVTN repeat-like/Quinoprotein amine dehydrogenase"/>
    <property type="match status" value="1"/>
</dbReference>
<feature type="compositionally biased region" description="Acidic residues" evidence="7">
    <location>
        <begin position="779"/>
        <end position="788"/>
    </location>
</feature>
<evidence type="ECO:0000256" key="3">
    <source>
        <dbReference type="ARBA" id="ARBA00022737"/>
    </source>
</evidence>
<evidence type="ECO:0000313" key="9">
    <source>
        <dbReference type="EMBL" id="KAK7685208.1"/>
    </source>
</evidence>
<dbReference type="SUPFAM" id="SSF50978">
    <property type="entry name" value="WD40 repeat-like"/>
    <property type="match status" value="1"/>
</dbReference>
<dbReference type="GO" id="GO:0005829">
    <property type="term" value="C:cytosol"/>
    <property type="evidence" value="ECO:0007669"/>
    <property type="project" value="TreeGrafter"/>
</dbReference>
<feature type="compositionally biased region" description="Basic residues" evidence="7">
    <location>
        <begin position="892"/>
        <end position="915"/>
    </location>
</feature>
<dbReference type="GO" id="GO:0061700">
    <property type="term" value="C:GATOR2 complex"/>
    <property type="evidence" value="ECO:0007669"/>
    <property type="project" value="TreeGrafter"/>
</dbReference>
<feature type="compositionally biased region" description="Polar residues" evidence="7">
    <location>
        <begin position="1162"/>
        <end position="1174"/>
    </location>
</feature>
<dbReference type="PROSITE" id="PS00678">
    <property type="entry name" value="WD_REPEATS_1"/>
    <property type="match status" value="1"/>
</dbReference>
<dbReference type="InterPro" id="IPR015943">
    <property type="entry name" value="WD40/YVTN_repeat-like_dom_sf"/>
</dbReference>
<feature type="compositionally biased region" description="Polar residues" evidence="7">
    <location>
        <begin position="920"/>
        <end position="937"/>
    </location>
</feature>
<dbReference type="GO" id="GO:0016239">
    <property type="term" value="P:positive regulation of macroautophagy"/>
    <property type="evidence" value="ECO:0007669"/>
    <property type="project" value="TreeGrafter"/>
</dbReference>
<dbReference type="GO" id="GO:0008270">
    <property type="term" value="F:zinc ion binding"/>
    <property type="evidence" value="ECO:0007669"/>
    <property type="project" value="UniProtKB-KW"/>
</dbReference>
<feature type="repeat" description="WD" evidence="6">
    <location>
        <begin position="128"/>
        <end position="162"/>
    </location>
</feature>
<accession>A0AAW0FUA5</accession>